<evidence type="ECO:0000259" key="2">
    <source>
        <dbReference type="Pfam" id="PF04024"/>
    </source>
</evidence>
<gene>
    <name evidence="3" type="ORF">DRW07_09160</name>
</gene>
<feature type="domain" description="Phage shock protein PspC N-terminal" evidence="2">
    <location>
        <begin position="10"/>
        <end position="67"/>
    </location>
</feature>
<accession>A0A3N5Y1B1</accession>
<dbReference type="Proteomes" id="UP000275281">
    <property type="component" value="Unassembled WGS sequence"/>
</dbReference>
<dbReference type="InterPro" id="IPR007168">
    <property type="entry name" value="Phageshock_PspC_N"/>
</dbReference>
<sequence>MNNQFGRPGRLYRDLNRAMISGVCAGVARQISVDPLWVRGAAVAGVIFAPMVVLPGYALAVVLVPKA</sequence>
<dbReference type="Pfam" id="PF04024">
    <property type="entry name" value="PspC"/>
    <property type="match status" value="1"/>
</dbReference>
<keyword evidence="1" id="KW-0472">Membrane</keyword>
<feature type="transmembrane region" description="Helical" evidence="1">
    <location>
        <begin position="41"/>
        <end position="64"/>
    </location>
</feature>
<evidence type="ECO:0000313" key="3">
    <source>
        <dbReference type="EMBL" id="RPJ66256.1"/>
    </source>
</evidence>
<evidence type="ECO:0000313" key="4">
    <source>
        <dbReference type="Proteomes" id="UP000275281"/>
    </source>
</evidence>
<dbReference type="RefSeq" id="WP_124027616.1">
    <property type="nucleotide sequence ID" value="NZ_JBHRSN010000006.1"/>
</dbReference>
<dbReference type="AlphaFoldDB" id="A0A3N5Y1B1"/>
<keyword evidence="1" id="KW-0812">Transmembrane</keyword>
<dbReference type="EMBL" id="RPOK01000003">
    <property type="protein sequence ID" value="RPJ66256.1"/>
    <property type="molecule type" value="Genomic_DNA"/>
</dbReference>
<comment type="caution">
    <text evidence="3">The sequence shown here is derived from an EMBL/GenBank/DDBJ whole genome shotgun (WGS) entry which is preliminary data.</text>
</comment>
<evidence type="ECO:0000256" key="1">
    <source>
        <dbReference type="SAM" id="Phobius"/>
    </source>
</evidence>
<dbReference type="OrthoDB" id="5772680at2"/>
<name>A0A3N5Y1B1_9ALTE</name>
<keyword evidence="1" id="KW-1133">Transmembrane helix</keyword>
<proteinExistence type="predicted"/>
<keyword evidence="4" id="KW-1185">Reference proteome</keyword>
<protein>
    <submittedName>
        <fullName evidence="3">PspC domain-containing protein</fullName>
    </submittedName>
</protein>
<reference evidence="3 4" key="1">
    <citation type="submission" date="2018-11" db="EMBL/GenBank/DDBJ databases">
        <authorList>
            <person name="Ye M.-Q."/>
            <person name="Du Z.-J."/>
        </authorList>
    </citation>
    <scope>NUCLEOTIDE SEQUENCE [LARGE SCALE GENOMIC DNA]</scope>
    <source>
        <strain evidence="3 4">U0105</strain>
    </source>
</reference>
<organism evidence="3 4">
    <name type="scientific">Alteromonas sediminis</name>
    <dbReference type="NCBI Taxonomy" id="2259342"/>
    <lineage>
        <taxon>Bacteria</taxon>
        <taxon>Pseudomonadati</taxon>
        <taxon>Pseudomonadota</taxon>
        <taxon>Gammaproteobacteria</taxon>
        <taxon>Alteromonadales</taxon>
        <taxon>Alteromonadaceae</taxon>
        <taxon>Alteromonas/Salinimonas group</taxon>
        <taxon>Alteromonas</taxon>
    </lineage>
</organism>